<gene>
    <name evidence="1" type="ORF">ACFQE6_02620</name>
</gene>
<comment type="caution">
    <text evidence="1">The sequence shown here is derived from an EMBL/GenBank/DDBJ whole genome shotgun (WGS) entry which is preliminary data.</text>
</comment>
<dbReference type="Proteomes" id="UP001596383">
    <property type="component" value="Unassembled WGS sequence"/>
</dbReference>
<accession>A0ABD5SFH4</accession>
<evidence type="ECO:0000313" key="2">
    <source>
        <dbReference type="Proteomes" id="UP001596383"/>
    </source>
</evidence>
<name>A0ABD5SFH4_9EURY</name>
<sequence length="64" mass="7500">MLHCEHRDDDCPKLAAKRMLVYFRETGSLNEEYYCEDHALERLSRLEYDDLVEVGALDDYDTAG</sequence>
<keyword evidence="2" id="KW-1185">Reference proteome</keyword>
<evidence type="ECO:0000313" key="1">
    <source>
        <dbReference type="EMBL" id="MFC6763980.1"/>
    </source>
</evidence>
<proteinExistence type="predicted"/>
<dbReference type="RefSeq" id="WP_273737082.1">
    <property type="nucleotide sequence ID" value="NZ_JAQIVI010000034.1"/>
</dbReference>
<dbReference type="EMBL" id="JBHSWV010000034">
    <property type="protein sequence ID" value="MFC6763980.1"/>
    <property type="molecule type" value="Genomic_DNA"/>
</dbReference>
<dbReference type="AlphaFoldDB" id="A0ABD5SFH4"/>
<protein>
    <submittedName>
        <fullName evidence="1">Uncharacterized protein</fullName>
    </submittedName>
</protein>
<reference evidence="1 2" key="1">
    <citation type="journal article" date="2019" name="Int. J. Syst. Evol. Microbiol.">
        <title>The Global Catalogue of Microorganisms (GCM) 10K type strain sequencing project: providing services to taxonomists for standard genome sequencing and annotation.</title>
        <authorList>
            <consortium name="The Broad Institute Genomics Platform"/>
            <consortium name="The Broad Institute Genome Sequencing Center for Infectious Disease"/>
            <person name="Wu L."/>
            <person name="Ma J."/>
        </authorList>
    </citation>
    <scope>NUCLEOTIDE SEQUENCE [LARGE SCALE GENOMIC DNA]</scope>
    <source>
        <strain evidence="1 2">LMG 29247</strain>
    </source>
</reference>
<organism evidence="1 2">
    <name type="scientific">Natrinema soli</name>
    <dbReference type="NCBI Taxonomy" id="1930624"/>
    <lineage>
        <taxon>Archaea</taxon>
        <taxon>Methanobacteriati</taxon>
        <taxon>Methanobacteriota</taxon>
        <taxon>Stenosarchaea group</taxon>
        <taxon>Halobacteria</taxon>
        <taxon>Halobacteriales</taxon>
        <taxon>Natrialbaceae</taxon>
        <taxon>Natrinema</taxon>
    </lineage>
</organism>